<comment type="caution">
    <text evidence="2">The sequence shown here is derived from an EMBL/GenBank/DDBJ whole genome shotgun (WGS) entry which is preliminary data.</text>
</comment>
<organism evidence="2 3">
    <name type="scientific">Enterococcus asini</name>
    <dbReference type="NCBI Taxonomy" id="57732"/>
    <lineage>
        <taxon>Bacteria</taxon>
        <taxon>Bacillati</taxon>
        <taxon>Bacillota</taxon>
        <taxon>Bacilli</taxon>
        <taxon>Lactobacillales</taxon>
        <taxon>Enterococcaceae</taxon>
        <taxon>Enterococcus</taxon>
    </lineage>
</organism>
<dbReference type="EMBL" id="JARQBJ010000002">
    <property type="protein sequence ID" value="MDT2810033.1"/>
    <property type="molecule type" value="Genomic_DNA"/>
</dbReference>
<evidence type="ECO:0000256" key="1">
    <source>
        <dbReference type="SAM" id="Coils"/>
    </source>
</evidence>
<protein>
    <recommendedName>
        <fullName evidence="4">Excinuclease ABC subunit B</fullName>
    </recommendedName>
</protein>
<name>A0AAW8TUS9_9ENTE</name>
<proteinExistence type="predicted"/>
<dbReference type="AlphaFoldDB" id="A0AAW8TUS9"/>
<evidence type="ECO:0000313" key="2">
    <source>
        <dbReference type="EMBL" id="MDT2810033.1"/>
    </source>
</evidence>
<reference evidence="2" key="1">
    <citation type="submission" date="2023-03" db="EMBL/GenBank/DDBJ databases">
        <authorList>
            <person name="Shen W."/>
            <person name="Cai J."/>
        </authorList>
    </citation>
    <scope>NUCLEOTIDE SEQUENCE</scope>
    <source>
        <strain evidence="2">B226-2</strain>
    </source>
</reference>
<accession>A0AAW8TUS9</accession>
<dbReference type="Proteomes" id="UP001256711">
    <property type="component" value="Unassembled WGS sequence"/>
</dbReference>
<gene>
    <name evidence="2" type="ORF">P7H43_06020</name>
</gene>
<evidence type="ECO:0000313" key="3">
    <source>
        <dbReference type="Proteomes" id="UP001256711"/>
    </source>
</evidence>
<sequence>MTCLRCNDERIIWTHETLGQLKCSPCPACNKNGEAIRREQAQLDREIEQLKREIAGRERISVNG</sequence>
<dbReference type="RefSeq" id="WP_311835268.1">
    <property type="nucleotide sequence ID" value="NZ_JARQBJ010000002.1"/>
</dbReference>
<keyword evidence="1" id="KW-0175">Coiled coil</keyword>
<evidence type="ECO:0008006" key="4">
    <source>
        <dbReference type="Google" id="ProtNLM"/>
    </source>
</evidence>
<feature type="coiled-coil region" evidence="1">
    <location>
        <begin position="33"/>
        <end position="60"/>
    </location>
</feature>